<feature type="coiled-coil region" evidence="1">
    <location>
        <begin position="557"/>
        <end position="756"/>
    </location>
</feature>
<protein>
    <submittedName>
        <fullName evidence="3">Uncharacterized protein</fullName>
    </submittedName>
</protein>
<feature type="coiled-coil region" evidence="1">
    <location>
        <begin position="248"/>
        <end position="275"/>
    </location>
</feature>
<keyword evidence="1" id="KW-0175">Coiled coil</keyword>
<feature type="compositionally biased region" description="Basic and acidic residues" evidence="2">
    <location>
        <begin position="15"/>
        <end position="27"/>
    </location>
</feature>
<feature type="compositionally biased region" description="Low complexity" evidence="2">
    <location>
        <begin position="854"/>
        <end position="876"/>
    </location>
</feature>
<evidence type="ECO:0000256" key="2">
    <source>
        <dbReference type="SAM" id="MobiDB-lite"/>
    </source>
</evidence>
<evidence type="ECO:0000313" key="3">
    <source>
        <dbReference type="EMBL" id="CAJ0586340.1"/>
    </source>
</evidence>
<dbReference type="AlphaFoldDB" id="A0AA36GCT2"/>
<organism evidence="3 4">
    <name type="scientific">Mesorhabditis spiculigera</name>
    <dbReference type="NCBI Taxonomy" id="96644"/>
    <lineage>
        <taxon>Eukaryota</taxon>
        <taxon>Metazoa</taxon>
        <taxon>Ecdysozoa</taxon>
        <taxon>Nematoda</taxon>
        <taxon>Chromadorea</taxon>
        <taxon>Rhabditida</taxon>
        <taxon>Rhabditina</taxon>
        <taxon>Rhabditomorpha</taxon>
        <taxon>Rhabditoidea</taxon>
        <taxon>Rhabditidae</taxon>
        <taxon>Mesorhabditinae</taxon>
        <taxon>Mesorhabditis</taxon>
    </lineage>
</organism>
<name>A0AA36GCT2_9BILA</name>
<feature type="coiled-coil region" evidence="1">
    <location>
        <begin position="125"/>
        <end position="224"/>
    </location>
</feature>
<feature type="region of interest" description="Disordered" evidence="2">
    <location>
        <begin position="1023"/>
        <end position="1043"/>
    </location>
</feature>
<feature type="coiled-coil region" evidence="1">
    <location>
        <begin position="393"/>
        <end position="440"/>
    </location>
</feature>
<feature type="compositionally biased region" description="Polar residues" evidence="2">
    <location>
        <begin position="1026"/>
        <end position="1043"/>
    </location>
</feature>
<feature type="non-terminal residue" evidence="3">
    <location>
        <position position="1043"/>
    </location>
</feature>
<reference evidence="3" key="1">
    <citation type="submission" date="2023-06" db="EMBL/GenBank/DDBJ databases">
        <authorList>
            <person name="Delattre M."/>
        </authorList>
    </citation>
    <scope>NUCLEOTIDE SEQUENCE</scope>
    <source>
        <strain evidence="3">AF72</strain>
    </source>
</reference>
<keyword evidence="4" id="KW-1185">Reference proteome</keyword>
<dbReference type="Proteomes" id="UP001177023">
    <property type="component" value="Unassembled WGS sequence"/>
</dbReference>
<sequence>MFRNPEDFLDEEDSFKEPQRYPWDDPVDSERTVANITSQSNPDITMTARADVPKRAASDQVRPDGVELFAALQNSADLTNRNQLQRLKIIQLEGYILETQGKSALDISEEYSKLKDEQSQWVVRETTLEAEIVKLRKREDDLTDQIARIKAEYDTWVDDATRQNQLLTEKLDEVRRRFPHLDDTIDPIFGDAHQREVGDLQEEIAKLELVQRDLVAENENYKRQLSEWNTSAVSGEKTFDVNVGELHKHSYQQRIEELTRAIDERDQQLKAKEEELLKTFHVIKTIEKAKARLEQQHLDQSSQIFRDQIASPRGRQQAADKFMCELQELKHENKELRERLIRLGATVRERSMHEESLNNDNDLQGLLDYAEALQNDDRSKNEKLFNFSEHDQMDAAQASMAADQEEIANVERSFAAFSKLDEARALVDTLKDSVQKLFARCQASAALLLKIQDHLSAADPALAAELRQLSLQLDESIKDDVRQTIEELEASFQEASWILEQSINESRLEISLTERAGGGSSGVDVNKSLSRLFALSPKAAGSPRIFDQTRFVKKEQFDELNTKYEALNGQYEALVAEYEDVKNKLDYNMKLELQKNGELAKTRATYDSLKSQYEELQRFHAQAEMACSEMKEQNEALGADRTRDQQNLVEAKRDVEAHKALVAELEDKLREREQGSAHQLARLESKTVEMAEHAEYLLSEIEGYKGEIEQLEADNEKLLKQNRDNQAELQSKAELHARLQEQVQEMETVCKQAKASASQHSRTDEQLQSLEHALLQVRTAVGQLARIRGDKNDASAASRPPPSGKPILERITELITELEKSVNRACEWTRHQEKEMRENNQRAKNMESLLKQMPVTSNPAPPASTSSSAAELRSSATDTKENRPAEAAVQKYKDPLREVFYQLCTRTNALVQLLKGSDATKRVGTGEVLQLARDLRDVVTKKFHAVSKTPVGAEELHPSELLERIAMLLDQNSNLTAALNGSKALLKELQSGAKGGCKLDAVLAVEVGDELQKIRATLLDCRDSVGGSSSKRQPLTTDRQTNN</sequence>
<feature type="coiled-coil region" evidence="1">
    <location>
        <begin position="319"/>
        <end position="346"/>
    </location>
</feature>
<dbReference type="EMBL" id="CATQJA010002708">
    <property type="protein sequence ID" value="CAJ0586340.1"/>
    <property type="molecule type" value="Genomic_DNA"/>
</dbReference>
<gene>
    <name evidence="3" type="ORF">MSPICULIGERA_LOCUS24346</name>
</gene>
<accession>A0AA36GCT2</accession>
<feature type="region of interest" description="Disordered" evidence="2">
    <location>
        <begin position="786"/>
        <end position="807"/>
    </location>
</feature>
<feature type="region of interest" description="Disordered" evidence="2">
    <location>
        <begin position="854"/>
        <end position="887"/>
    </location>
</feature>
<evidence type="ECO:0000313" key="4">
    <source>
        <dbReference type="Proteomes" id="UP001177023"/>
    </source>
</evidence>
<feature type="region of interest" description="Disordered" evidence="2">
    <location>
        <begin position="1"/>
        <end position="27"/>
    </location>
</feature>
<comment type="caution">
    <text evidence="3">The sequence shown here is derived from an EMBL/GenBank/DDBJ whole genome shotgun (WGS) entry which is preliminary data.</text>
</comment>
<proteinExistence type="predicted"/>
<evidence type="ECO:0000256" key="1">
    <source>
        <dbReference type="SAM" id="Coils"/>
    </source>
</evidence>